<proteinExistence type="predicted"/>
<comment type="caution">
    <text evidence="1">The sequence shown here is derived from an EMBL/GenBank/DDBJ whole genome shotgun (WGS) entry which is preliminary data.</text>
</comment>
<gene>
    <name evidence="1" type="ORF">MettiDRAFT_0159</name>
</gene>
<reference evidence="1 2" key="1">
    <citation type="submission" date="2013-08" db="EMBL/GenBank/DDBJ databases">
        <authorList>
            <consortium name="DOE Joint Genome Institute"/>
            <person name="Eisen J."/>
            <person name="Huntemann M."/>
            <person name="Han J."/>
            <person name="Chen A."/>
            <person name="Kyrpides N."/>
            <person name="Mavromatis K."/>
            <person name="Markowitz V."/>
            <person name="Palaniappan K."/>
            <person name="Ivanova N."/>
            <person name="Schaumberg A."/>
            <person name="Pati A."/>
            <person name="Liolios K."/>
            <person name="Nordberg H.P."/>
            <person name="Cantor M.N."/>
            <person name="Hua S.X."/>
            <person name="Woyke T."/>
        </authorList>
    </citation>
    <scope>NUCLEOTIDE SEQUENCE [LARGE SCALE GENOMIC DNA]</scope>
    <source>
        <strain evidence="1 2">DSM 2278</strain>
    </source>
</reference>
<protein>
    <submittedName>
        <fullName evidence="1">Uncharacterized protein</fullName>
    </submittedName>
</protein>
<evidence type="ECO:0000313" key="2">
    <source>
        <dbReference type="Proteomes" id="UP000019483"/>
    </source>
</evidence>
<sequence>MAINTHSRSITKIHPSKSIAVDSVPLNHRTIKRIEEAKKDLKEGNVCTLDELKAELGIE</sequence>
<dbReference type="RefSeq" id="WP_023843896.1">
    <property type="nucleotide sequence ID" value="NZ_AZAJ01000001.1"/>
</dbReference>
<evidence type="ECO:0000313" key="1">
    <source>
        <dbReference type="EMBL" id="ETA66759.1"/>
    </source>
</evidence>
<dbReference type="OrthoDB" id="7794at2157"/>
<organism evidence="1 2">
    <name type="scientific">Methanolobus tindarius DSM 2278</name>
    <dbReference type="NCBI Taxonomy" id="1090322"/>
    <lineage>
        <taxon>Archaea</taxon>
        <taxon>Methanobacteriati</taxon>
        <taxon>Methanobacteriota</taxon>
        <taxon>Stenosarchaea group</taxon>
        <taxon>Methanomicrobia</taxon>
        <taxon>Methanosarcinales</taxon>
        <taxon>Methanosarcinaceae</taxon>
        <taxon>Methanolobus</taxon>
    </lineage>
</organism>
<dbReference type="EMBL" id="AZAJ01000001">
    <property type="protein sequence ID" value="ETA66759.1"/>
    <property type="molecule type" value="Genomic_DNA"/>
</dbReference>
<dbReference type="GeneID" id="96961734"/>
<keyword evidence="2" id="KW-1185">Reference proteome</keyword>
<dbReference type="Proteomes" id="UP000019483">
    <property type="component" value="Unassembled WGS sequence"/>
</dbReference>
<name>W9DMJ2_METTI</name>
<dbReference type="AlphaFoldDB" id="W9DMJ2"/>
<accession>W9DMJ2</accession>